<dbReference type="InterPro" id="IPR051198">
    <property type="entry name" value="BchE-like"/>
</dbReference>
<dbReference type="SFLD" id="SFLDG01082">
    <property type="entry name" value="B12-binding_domain_containing"/>
    <property type="match status" value="1"/>
</dbReference>
<evidence type="ECO:0000256" key="3">
    <source>
        <dbReference type="ARBA" id="ARBA00022679"/>
    </source>
</evidence>
<evidence type="ECO:0000313" key="9">
    <source>
        <dbReference type="EMBL" id="MEF2965932.1"/>
    </source>
</evidence>
<dbReference type="SUPFAM" id="SSF102114">
    <property type="entry name" value="Radical SAM enzymes"/>
    <property type="match status" value="1"/>
</dbReference>
<accession>A0ABU7VQ91</accession>
<keyword evidence="3" id="KW-0808">Transferase</keyword>
<protein>
    <submittedName>
        <fullName evidence="9">Radical SAM protein</fullName>
    </submittedName>
</protein>
<dbReference type="Proteomes" id="UP001306950">
    <property type="component" value="Unassembled WGS sequence"/>
</dbReference>
<dbReference type="Gene3D" id="3.80.30.20">
    <property type="entry name" value="tm_1862 like domain"/>
    <property type="match status" value="1"/>
</dbReference>
<keyword evidence="2" id="KW-0489">Methyltransferase</keyword>
<evidence type="ECO:0000256" key="6">
    <source>
        <dbReference type="ARBA" id="ARBA00023004"/>
    </source>
</evidence>
<keyword evidence="10" id="KW-1185">Reference proteome</keyword>
<evidence type="ECO:0000313" key="10">
    <source>
        <dbReference type="Proteomes" id="UP001306950"/>
    </source>
</evidence>
<keyword evidence="7" id="KW-0411">Iron-sulfur</keyword>
<evidence type="ECO:0000259" key="8">
    <source>
        <dbReference type="PROSITE" id="PS51332"/>
    </source>
</evidence>
<comment type="cofactor">
    <cofactor evidence="1">
        <name>[4Fe-4S] cluster</name>
        <dbReference type="ChEBI" id="CHEBI:49883"/>
    </cofactor>
</comment>
<evidence type="ECO:0000256" key="5">
    <source>
        <dbReference type="ARBA" id="ARBA00022723"/>
    </source>
</evidence>
<dbReference type="InterPro" id="IPR006158">
    <property type="entry name" value="Cobalamin-bd"/>
</dbReference>
<keyword evidence="4" id="KW-0949">S-adenosyl-L-methionine</keyword>
<dbReference type="RefSeq" id="WP_331846155.1">
    <property type="nucleotide sequence ID" value="NZ_JAZHPZ010000003.1"/>
</dbReference>
<dbReference type="SMART" id="SM00729">
    <property type="entry name" value="Elp3"/>
    <property type="match status" value="1"/>
</dbReference>
<keyword evidence="5" id="KW-0479">Metal-binding</keyword>
<sequence>MKKGGVCLIYPPLSVHEFPHLALPLLKSYLVSHGVRDVVVKDFNVGMMNQIISLGFDKVEKYFTLNNIKLTASEVEKNFDRARHILKEPREKGKDEWAFRLLNTYIKIAGSGISDFCFSPSSFNEIKERFDLDAVDQESGYVMEDIRNRIIPNICEESPQIVGISIPFASQIYYSLAIGRELKRRLPGIRIVLGGPQVSLFRNLIAGHPTFREAYDALICGQGEKPLLKYVTSVRNGEDLGNVPNLTYYDDKQGRILQTPEASSPDVNELAVPDFSDLPLDQYVYPKLPYFLSRGCYWARCAFCSYRDTNGYGRREIDKIASDLAVMKRDHHNRFFHFIDDAIHPEQTREIAERLIHENLYIKYESYLRLDRRFTAELCELLARSGMRSALFGFESGNERILKLMNKGIHLPQAVQVLKNMKAAGVYSVLSCLIGFPSETEEEAKESLRFLKTNKEWYDQAFLVHYGLISDMFNNKDKYSISSISLDNPVRYDDTGFLALGYEYTTNTGMSVEQALSVIKYGREYLGIQTFEDCFFS</sequence>
<name>A0ABU7VQ91_9BACL</name>
<comment type="caution">
    <text evidence="9">The sequence shown here is derived from an EMBL/GenBank/DDBJ whole genome shotgun (WGS) entry which is preliminary data.</text>
</comment>
<evidence type="ECO:0000256" key="7">
    <source>
        <dbReference type="ARBA" id="ARBA00023014"/>
    </source>
</evidence>
<dbReference type="PANTHER" id="PTHR43409">
    <property type="entry name" value="ANAEROBIC MAGNESIUM-PROTOPORPHYRIN IX MONOMETHYL ESTER CYCLASE-RELATED"/>
    <property type="match status" value="1"/>
</dbReference>
<dbReference type="InterPro" id="IPR034466">
    <property type="entry name" value="Methyltransferase_Class_B"/>
</dbReference>
<dbReference type="PROSITE" id="PS51332">
    <property type="entry name" value="B12_BINDING"/>
    <property type="match status" value="1"/>
</dbReference>
<dbReference type="PANTHER" id="PTHR43409:SF7">
    <property type="entry name" value="BLL1977 PROTEIN"/>
    <property type="match status" value="1"/>
</dbReference>
<dbReference type="SFLD" id="SFLDG01123">
    <property type="entry name" value="methyltransferase_(Class_B)"/>
    <property type="match status" value="1"/>
</dbReference>
<dbReference type="InterPro" id="IPR006638">
    <property type="entry name" value="Elp3/MiaA/NifB-like_rSAM"/>
</dbReference>
<keyword evidence="6" id="KW-0408">Iron</keyword>
<reference evidence="9 10" key="1">
    <citation type="submission" date="2024-02" db="EMBL/GenBank/DDBJ databases">
        <title>A nitrogen-fixing paenibacillus bacterium.</title>
        <authorList>
            <person name="Zhang W.L."/>
            <person name="Chen S.F."/>
        </authorList>
    </citation>
    <scope>NUCLEOTIDE SEQUENCE [LARGE SCALE GENOMIC DNA]</scope>
    <source>
        <strain evidence="9 10">M1</strain>
    </source>
</reference>
<dbReference type="SFLD" id="SFLDS00029">
    <property type="entry name" value="Radical_SAM"/>
    <property type="match status" value="1"/>
</dbReference>
<dbReference type="InterPro" id="IPR023404">
    <property type="entry name" value="rSAM_horseshoe"/>
</dbReference>
<dbReference type="Gene3D" id="3.40.50.280">
    <property type="entry name" value="Cobalamin-binding domain"/>
    <property type="match status" value="1"/>
</dbReference>
<evidence type="ECO:0000256" key="4">
    <source>
        <dbReference type="ARBA" id="ARBA00022691"/>
    </source>
</evidence>
<feature type="domain" description="B12-binding" evidence="8">
    <location>
        <begin position="144"/>
        <end position="241"/>
    </location>
</feature>
<evidence type="ECO:0000256" key="2">
    <source>
        <dbReference type="ARBA" id="ARBA00022603"/>
    </source>
</evidence>
<dbReference type="EMBL" id="JAZHPZ010000003">
    <property type="protein sequence ID" value="MEF2965932.1"/>
    <property type="molecule type" value="Genomic_DNA"/>
</dbReference>
<evidence type="ECO:0000256" key="1">
    <source>
        <dbReference type="ARBA" id="ARBA00001966"/>
    </source>
</evidence>
<dbReference type="InterPro" id="IPR007197">
    <property type="entry name" value="rSAM"/>
</dbReference>
<gene>
    <name evidence="9" type="ORF">V3851_08830</name>
</gene>
<organism evidence="9 10">
    <name type="scientific">Paenibacillus haidiansis</name>
    <dbReference type="NCBI Taxonomy" id="1574488"/>
    <lineage>
        <taxon>Bacteria</taxon>
        <taxon>Bacillati</taxon>
        <taxon>Bacillota</taxon>
        <taxon>Bacilli</taxon>
        <taxon>Bacillales</taxon>
        <taxon>Paenibacillaceae</taxon>
        <taxon>Paenibacillus</taxon>
    </lineage>
</organism>
<dbReference type="InterPro" id="IPR058240">
    <property type="entry name" value="rSAM_sf"/>
</dbReference>
<proteinExistence type="predicted"/>
<dbReference type="Pfam" id="PF04055">
    <property type="entry name" value="Radical_SAM"/>
    <property type="match status" value="1"/>
</dbReference>